<name>A0ABW5XAH7_9FLAO</name>
<keyword evidence="1" id="KW-1133">Transmembrane helix</keyword>
<organism evidence="2 3">
    <name type="scientific">Christiangramia antarctica</name>
    <dbReference type="NCBI Taxonomy" id="2058158"/>
    <lineage>
        <taxon>Bacteria</taxon>
        <taxon>Pseudomonadati</taxon>
        <taxon>Bacteroidota</taxon>
        <taxon>Flavobacteriia</taxon>
        <taxon>Flavobacteriales</taxon>
        <taxon>Flavobacteriaceae</taxon>
        <taxon>Christiangramia</taxon>
    </lineage>
</organism>
<feature type="transmembrane region" description="Helical" evidence="1">
    <location>
        <begin position="6"/>
        <end position="23"/>
    </location>
</feature>
<sequence>MLKKIILFLFILAIGITGWYLFIKKYDYTLNFTVNNSVSQVFYETGDLRNFGLEPQKDKISRIAAKEYKSLDQKILQNQQPAILLNWQFDPIDTSKTAISLNFTSERNKLKNRLQILNPFQDNKLVDSVKLYITTFVKSVKNKKATYKIEINEGVAQTPSQFCICNTSKAIPASQKALEMVSTIDILEDYFLNNNLERDGYPFVKVTFWDRSTDLIDFDFCYPVKPKDSLPKDPNVQLKQFKTENAMKAIFNGNYRMSHLAWQEMLYEASKSEKVLKLKPMEVFYNNPNTDTEPLKWKADIFMPLE</sequence>
<keyword evidence="1" id="KW-0812">Transmembrane</keyword>
<reference evidence="3" key="1">
    <citation type="journal article" date="2019" name="Int. J. Syst. Evol. Microbiol.">
        <title>The Global Catalogue of Microorganisms (GCM) 10K type strain sequencing project: providing services to taxonomists for standard genome sequencing and annotation.</title>
        <authorList>
            <consortium name="The Broad Institute Genomics Platform"/>
            <consortium name="The Broad Institute Genome Sequencing Center for Infectious Disease"/>
            <person name="Wu L."/>
            <person name="Ma J."/>
        </authorList>
    </citation>
    <scope>NUCLEOTIDE SEQUENCE [LARGE SCALE GENOMIC DNA]</scope>
    <source>
        <strain evidence="3">KCTC 52925</strain>
    </source>
</reference>
<proteinExistence type="predicted"/>
<dbReference type="InterPro" id="IPR011256">
    <property type="entry name" value="Reg_factor_effector_dom_sf"/>
</dbReference>
<evidence type="ECO:0000313" key="3">
    <source>
        <dbReference type="Proteomes" id="UP001597438"/>
    </source>
</evidence>
<evidence type="ECO:0000313" key="2">
    <source>
        <dbReference type="EMBL" id="MFD2835268.1"/>
    </source>
</evidence>
<keyword evidence="1" id="KW-0472">Membrane</keyword>
<dbReference type="RefSeq" id="WP_251741241.1">
    <property type="nucleotide sequence ID" value="NZ_JBHUOJ010000039.1"/>
</dbReference>
<dbReference type="EMBL" id="JBHUOJ010000039">
    <property type="protein sequence ID" value="MFD2835268.1"/>
    <property type="molecule type" value="Genomic_DNA"/>
</dbReference>
<accession>A0ABW5XAH7</accession>
<dbReference type="Gene3D" id="3.20.80.10">
    <property type="entry name" value="Regulatory factor, effector binding domain"/>
    <property type="match status" value="1"/>
</dbReference>
<dbReference type="Proteomes" id="UP001597438">
    <property type="component" value="Unassembled WGS sequence"/>
</dbReference>
<keyword evidence="3" id="KW-1185">Reference proteome</keyword>
<evidence type="ECO:0000256" key="1">
    <source>
        <dbReference type="SAM" id="Phobius"/>
    </source>
</evidence>
<comment type="caution">
    <text evidence="2">The sequence shown here is derived from an EMBL/GenBank/DDBJ whole genome shotgun (WGS) entry which is preliminary data.</text>
</comment>
<gene>
    <name evidence="2" type="ORF">ACFSYS_18400</name>
</gene>
<protein>
    <submittedName>
        <fullName evidence="2">Uncharacterized protein</fullName>
    </submittedName>
</protein>